<dbReference type="RefSeq" id="WP_057733942.1">
    <property type="nucleotide sequence ID" value="NZ_AZFS01000059.1"/>
</dbReference>
<dbReference type="EMBL" id="AZFS01000059">
    <property type="protein sequence ID" value="KRL94276.1"/>
    <property type="molecule type" value="Genomic_DNA"/>
</dbReference>
<comment type="caution">
    <text evidence="1">The sequence shown here is derived from an EMBL/GenBank/DDBJ whole genome shotgun (WGS) entry which is preliminary data.</text>
</comment>
<dbReference type="OrthoDB" id="2323347at2"/>
<name>A0A0R1UN56_9LACO</name>
<accession>A0A0R1UN56</accession>
<organism evidence="1 2">
    <name type="scientific">Levilactobacillus hammesii DSM 16381</name>
    <dbReference type="NCBI Taxonomy" id="1423753"/>
    <lineage>
        <taxon>Bacteria</taxon>
        <taxon>Bacillati</taxon>
        <taxon>Bacillota</taxon>
        <taxon>Bacilli</taxon>
        <taxon>Lactobacillales</taxon>
        <taxon>Lactobacillaceae</taxon>
        <taxon>Levilactobacillus</taxon>
    </lineage>
</organism>
<dbReference type="Pfam" id="PF11148">
    <property type="entry name" value="DUF2922"/>
    <property type="match status" value="1"/>
</dbReference>
<reference evidence="1 2" key="1">
    <citation type="journal article" date="2015" name="Genome Announc.">
        <title>Expanding the biotechnology potential of lactobacilli through comparative genomics of 213 strains and associated genera.</title>
        <authorList>
            <person name="Sun Z."/>
            <person name="Harris H.M."/>
            <person name="McCann A."/>
            <person name="Guo C."/>
            <person name="Argimon S."/>
            <person name="Zhang W."/>
            <person name="Yang X."/>
            <person name="Jeffery I.B."/>
            <person name="Cooney J.C."/>
            <person name="Kagawa T.F."/>
            <person name="Liu W."/>
            <person name="Song Y."/>
            <person name="Salvetti E."/>
            <person name="Wrobel A."/>
            <person name="Rasinkangas P."/>
            <person name="Parkhill J."/>
            <person name="Rea M.C."/>
            <person name="O'Sullivan O."/>
            <person name="Ritari J."/>
            <person name="Douillard F.P."/>
            <person name="Paul Ross R."/>
            <person name="Yang R."/>
            <person name="Briner A.E."/>
            <person name="Felis G.E."/>
            <person name="de Vos W.M."/>
            <person name="Barrangou R."/>
            <person name="Klaenhammer T.R."/>
            <person name="Caufield P.W."/>
            <person name="Cui Y."/>
            <person name="Zhang H."/>
            <person name="O'Toole P.W."/>
        </authorList>
    </citation>
    <scope>NUCLEOTIDE SEQUENCE [LARGE SCALE GENOMIC DNA]</scope>
    <source>
        <strain evidence="1 2">DSM 16381</strain>
    </source>
</reference>
<proteinExistence type="predicted"/>
<evidence type="ECO:0000313" key="2">
    <source>
        <dbReference type="Proteomes" id="UP000051580"/>
    </source>
</evidence>
<evidence type="ECO:0000313" key="1">
    <source>
        <dbReference type="EMBL" id="KRL94276.1"/>
    </source>
</evidence>
<dbReference type="PATRIC" id="fig|1423753.3.peg.439"/>
<evidence type="ECO:0008006" key="3">
    <source>
        <dbReference type="Google" id="ProtNLM"/>
    </source>
</evidence>
<dbReference type="STRING" id="1423753.FD28_GL000422"/>
<dbReference type="Proteomes" id="UP000051580">
    <property type="component" value="Unassembled WGS sequence"/>
</dbReference>
<dbReference type="AlphaFoldDB" id="A0A0R1UN56"/>
<sequence length="84" mass="9118">MKTLELSFKGSDKRVKHLRLKYVNTDLTPTEVEALMKQIADAKLFAKGDVDLYAEPLRADVIETTKTALVGGPQPVAPVPAPAV</sequence>
<protein>
    <recommendedName>
        <fullName evidence="3">Small conserved protein</fullName>
    </recommendedName>
</protein>
<gene>
    <name evidence="1" type="ORF">FD28_GL000422</name>
</gene>
<keyword evidence="2" id="KW-1185">Reference proteome</keyword>
<dbReference type="InterPro" id="IPR021321">
    <property type="entry name" value="DUF2922"/>
</dbReference>